<proteinExistence type="predicted"/>
<organism evidence="2">
    <name type="scientific">Streptomyces microaureus</name>
    <dbReference type="NCBI Taxonomy" id="1689400"/>
    <lineage>
        <taxon>Bacteria</taxon>
        <taxon>Bacillati</taxon>
        <taxon>Actinomycetota</taxon>
        <taxon>Actinomycetes</taxon>
        <taxon>Kitasatosporales</taxon>
        <taxon>Streptomycetaceae</taxon>
        <taxon>Streptomyces</taxon>
    </lineage>
</organism>
<dbReference type="AlphaFoldDB" id="A0A0K1H2U3"/>
<feature type="region of interest" description="Disordered" evidence="1">
    <location>
        <begin position="1"/>
        <end position="24"/>
    </location>
</feature>
<sequence>MCRRPRNSRGNLPLSPGSQSPFVPPHVQVPVRAHRTRPLHLCSTKEFPGLNTAARCSHLLCDAVRKSLFRSRPICPGRLGQGVRLGRRRLSAGLMGTYGAGFP</sequence>
<reference evidence="2" key="1">
    <citation type="journal article" date="2016" name="Appl. Microbiol. Biotechnol.">
        <title>Identification and engineering of regulation-related genes toward improved kasugamycin production.</title>
        <authorList>
            <person name="Zhu C."/>
            <person name="Kang Q."/>
            <person name="Bai L."/>
            <person name="Cheng L."/>
            <person name="Deng Z."/>
        </authorList>
    </citation>
    <scope>NUCLEOTIDE SEQUENCE</scope>
    <source>
        <strain evidence="2">XM301</strain>
    </source>
</reference>
<name>A0A0K1H2U3_9ACTN</name>
<evidence type="ECO:0000256" key="1">
    <source>
        <dbReference type="SAM" id="MobiDB-lite"/>
    </source>
</evidence>
<gene>
    <name evidence="2" type="primary">kasU</name>
</gene>
<accession>A0A0K1H2U3</accession>
<dbReference type="EMBL" id="KT318878">
    <property type="protein sequence ID" value="AKT74165.1"/>
    <property type="molecule type" value="Genomic_DNA"/>
</dbReference>
<evidence type="ECO:0000313" key="2">
    <source>
        <dbReference type="EMBL" id="AKT74165.1"/>
    </source>
</evidence>
<protein>
    <submittedName>
        <fullName evidence="2">Uncharacterized protein</fullName>
    </submittedName>
</protein>